<dbReference type="AlphaFoldDB" id="A0AA36NJP1"/>
<feature type="compositionally biased region" description="Pro residues" evidence="1">
    <location>
        <begin position="625"/>
        <end position="658"/>
    </location>
</feature>
<organism evidence="2 3">
    <name type="scientific">Effrenium voratum</name>
    <dbReference type="NCBI Taxonomy" id="2562239"/>
    <lineage>
        <taxon>Eukaryota</taxon>
        <taxon>Sar</taxon>
        <taxon>Alveolata</taxon>
        <taxon>Dinophyceae</taxon>
        <taxon>Suessiales</taxon>
        <taxon>Symbiodiniaceae</taxon>
        <taxon>Effrenium</taxon>
    </lineage>
</organism>
<protein>
    <submittedName>
        <fullName evidence="2">Uncharacterized protein</fullName>
    </submittedName>
</protein>
<evidence type="ECO:0000313" key="2">
    <source>
        <dbReference type="EMBL" id="CAJ1409774.1"/>
    </source>
</evidence>
<name>A0AA36NJP1_9DINO</name>
<feature type="compositionally biased region" description="Pro residues" evidence="1">
    <location>
        <begin position="600"/>
        <end position="616"/>
    </location>
</feature>
<dbReference type="Gene3D" id="1.10.238.10">
    <property type="entry name" value="EF-hand"/>
    <property type="match status" value="1"/>
</dbReference>
<keyword evidence="3" id="KW-1185">Reference proteome</keyword>
<dbReference type="SUPFAM" id="SSF47473">
    <property type="entry name" value="EF-hand"/>
    <property type="match status" value="1"/>
</dbReference>
<reference evidence="2" key="1">
    <citation type="submission" date="2023-08" db="EMBL/GenBank/DDBJ databases">
        <authorList>
            <person name="Chen Y."/>
            <person name="Shah S."/>
            <person name="Dougan E. K."/>
            <person name="Thang M."/>
            <person name="Chan C."/>
        </authorList>
    </citation>
    <scope>NUCLEOTIDE SEQUENCE</scope>
</reference>
<sequence>MQAMHPMDASKVAAIAEIAEGIQDEMLAAMSSHMRNAAAACAEVCAARLNMLQNALSRNLDEARRHAISASPLTSNLATAQQVLTAAADTKRAALARQIRTKLEAQGETATSFLRTRSIAANQGLVSRDEFVACIASLGLPISHAEILDLFAFAVGSTERDTAVLEEVTQVLDAALPHLAPVGGSSGPVNLSPEAERVVGRVRSAVGRSGRPFEEVFRGFCRAGGRGASTMTRADLARVLSTFDPDIDPEVVARLWRLSVPESATGLDFSSFCSWFCPGGRALAGHGGHPHTPTGLSESHMLSQLLERSMPRSPGNLPSPLSASMPNLCHLDQPLPVSPAARATTLTPEQLLSNEFRQAPRNAWPTWPALQAGCVQPPPLSSLSSQEDFPAMACLSRLHGYLALKGLTLNFAFVLYDTHMEQAVTREGFVSAIEHHGFPISKAEAEAIFARLARQKPNQTLSLFFEDLQNCMASLPNPLPQVQWGKDLIKSVDKITRAQGTPLETLFRQLGAESVSELDVRAILSRYSPLSSAQWANLLPLLDKKSDGALPWQSILKWAGLDSGVTAPALPAPATPAPMPVPAVPAVPVPAPAMPVPVPAKPAMSPPPPTPSPPTIIRPSTMPAVPAPALPMPPGKSVMPPAPARPASSPSPPAPSPPGAMRSFSSFSSSSPAGVRPLSVSVPRPLTPVSTIPPPLPPSSSALGSHQVSPPPPAPPGGPLPPPPSAWTRS</sequence>
<evidence type="ECO:0000313" key="3">
    <source>
        <dbReference type="Proteomes" id="UP001178507"/>
    </source>
</evidence>
<accession>A0AA36NJP1</accession>
<dbReference type="Proteomes" id="UP001178507">
    <property type="component" value="Unassembled WGS sequence"/>
</dbReference>
<feature type="region of interest" description="Disordered" evidence="1">
    <location>
        <begin position="600"/>
        <end position="730"/>
    </location>
</feature>
<gene>
    <name evidence="2" type="ORF">EVOR1521_LOCUS30791</name>
</gene>
<comment type="caution">
    <text evidence="2">The sequence shown here is derived from an EMBL/GenBank/DDBJ whole genome shotgun (WGS) entry which is preliminary data.</text>
</comment>
<dbReference type="PRINTS" id="PR01217">
    <property type="entry name" value="PRICHEXTENSN"/>
</dbReference>
<evidence type="ECO:0000256" key="1">
    <source>
        <dbReference type="SAM" id="MobiDB-lite"/>
    </source>
</evidence>
<dbReference type="InterPro" id="IPR011992">
    <property type="entry name" value="EF-hand-dom_pair"/>
</dbReference>
<dbReference type="EMBL" id="CAUJNA010003786">
    <property type="protein sequence ID" value="CAJ1409774.1"/>
    <property type="molecule type" value="Genomic_DNA"/>
</dbReference>
<feature type="compositionally biased region" description="Pro residues" evidence="1">
    <location>
        <begin position="709"/>
        <end position="730"/>
    </location>
</feature>
<proteinExistence type="predicted"/>